<dbReference type="Proteomes" id="UP000225889">
    <property type="component" value="Unassembled WGS sequence"/>
</dbReference>
<sequence length="375" mass="41658">MKKRMAFVLSLLILSLSVLGCGAKETATPATDTPDGDVNGSAVEDVAEEPAENASVSLPLPAYKYTGDEEYLAEISDYLIDYYVKEAGLDDLDVLIPYSIIVQTDENSEDDIVVYGSFNIDGYTLRNTTLCSGPGARSYGIFHISKVDGNVTITDGQLSQTYYDMQDMFSPIDGMLDKINALSDEDIEKARVQSIEDYVTSNNLGITQWQDFGRAPEAIAGATTSDEDEMYTFKSNFDYEITYDLRKITLSSIGEEGDMFGRVESGDFYSGTFMVICTSAYSDPEKAVYENNTDISPKDLEFTDTTIGSYPAKRAEWTEKTDDGSEMRYVFYGIDVKETVITVKLSTTHSEKVPEMSIEELDEFFADTLATFKYN</sequence>
<organism evidence="2 3">
    <name type="scientific">Pseudobutyrivibrio ruminis</name>
    <dbReference type="NCBI Taxonomy" id="46206"/>
    <lineage>
        <taxon>Bacteria</taxon>
        <taxon>Bacillati</taxon>
        <taxon>Bacillota</taxon>
        <taxon>Clostridia</taxon>
        <taxon>Lachnospirales</taxon>
        <taxon>Lachnospiraceae</taxon>
        <taxon>Pseudobutyrivibrio</taxon>
    </lineage>
</organism>
<dbReference type="PROSITE" id="PS51257">
    <property type="entry name" value="PROKAR_LIPOPROTEIN"/>
    <property type="match status" value="1"/>
</dbReference>
<feature type="chain" id="PRO_5039544133" description="DUF4367 domain-containing protein" evidence="1">
    <location>
        <begin position="21"/>
        <end position="375"/>
    </location>
</feature>
<keyword evidence="1" id="KW-0732">Signal</keyword>
<dbReference type="AlphaFoldDB" id="A0A2G3DW43"/>
<evidence type="ECO:0000313" key="2">
    <source>
        <dbReference type="EMBL" id="PHU35085.1"/>
    </source>
</evidence>
<protein>
    <recommendedName>
        <fullName evidence="4">DUF4367 domain-containing protein</fullName>
    </recommendedName>
</protein>
<feature type="signal peptide" evidence="1">
    <location>
        <begin position="1"/>
        <end position="20"/>
    </location>
</feature>
<evidence type="ECO:0000256" key="1">
    <source>
        <dbReference type="SAM" id="SignalP"/>
    </source>
</evidence>
<dbReference type="RefSeq" id="WP_099391883.1">
    <property type="nucleotide sequence ID" value="NZ_PDYF01000011.1"/>
</dbReference>
<reference evidence="2 3" key="2">
    <citation type="submission" date="2017-10" db="EMBL/GenBank/DDBJ databases">
        <authorList>
            <person name="Banno H."/>
            <person name="Chua N.-H."/>
        </authorList>
    </citation>
    <scope>NUCLEOTIDE SEQUENCE [LARGE SCALE GENOMIC DNA]</scope>
    <source>
        <strain evidence="2 3">JK626</strain>
    </source>
</reference>
<gene>
    <name evidence="2" type="ORF">CSX01_07060</name>
</gene>
<evidence type="ECO:0000313" key="3">
    <source>
        <dbReference type="Proteomes" id="UP000225889"/>
    </source>
</evidence>
<evidence type="ECO:0008006" key="4">
    <source>
        <dbReference type="Google" id="ProtNLM"/>
    </source>
</evidence>
<name>A0A2G3DW43_9FIRM</name>
<comment type="caution">
    <text evidence="2">The sequence shown here is derived from an EMBL/GenBank/DDBJ whole genome shotgun (WGS) entry which is preliminary data.</text>
</comment>
<accession>A0A2G3DW43</accession>
<reference evidence="2 3" key="1">
    <citation type="submission" date="2017-10" db="EMBL/GenBank/DDBJ databases">
        <title>Resolving the taxonomy of Roseburia spp., Eubacterium rectale and Agathobacter spp. through phylogenomic analysis.</title>
        <authorList>
            <person name="Sheridan P.O."/>
            <person name="Walker A.W."/>
            <person name="Duncan S.H."/>
            <person name="Scott K.P."/>
            <person name="Toole P.W.O."/>
            <person name="Luis P."/>
            <person name="Flint H.J."/>
        </authorList>
    </citation>
    <scope>NUCLEOTIDE SEQUENCE [LARGE SCALE GENOMIC DNA]</scope>
    <source>
        <strain evidence="2 3">JK626</strain>
    </source>
</reference>
<dbReference type="EMBL" id="PDYF01000011">
    <property type="protein sequence ID" value="PHU35085.1"/>
    <property type="molecule type" value="Genomic_DNA"/>
</dbReference>
<proteinExistence type="predicted"/>